<dbReference type="EMBL" id="CAIY01000027">
    <property type="protein sequence ID" value="CCH66768.1"/>
    <property type="molecule type" value="Genomic_DNA"/>
</dbReference>
<dbReference type="AlphaFoldDB" id="M1WZG1"/>
<protein>
    <submittedName>
        <fullName evidence="1">Uncharacterized protein</fullName>
    </submittedName>
</protein>
<name>M1WZG1_9NOST</name>
<gene>
    <name evidence="1" type="ORF">RINTHH_6130</name>
</gene>
<accession>M1WZG1</accession>
<proteinExistence type="predicted"/>
<organism evidence="1 2">
    <name type="scientific">Richelia intracellularis HH01</name>
    <dbReference type="NCBI Taxonomy" id="1165094"/>
    <lineage>
        <taxon>Bacteria</taxon>
        <taxon>Bacillati</taxon>
        <taxon>Cyanobacteriota</taxon>
        <taxon>Cyanophyceae</taxon>
        <taxon>Nostocales</taxon>
        <taxon>Nostocaceae</taxon>
        <taxon>Richelia</taxon>
    </lineage>
</organism>
<comment type="caution">
    <text evidence="1">The sequence shown here is derived from an EMBL/GenBank/DDBJ whole genome shotgun (WGS) entry which is preliminary data.</text>
</comment>
<evidence type="ECO:0000313" key="1">
    <source>
        <dbReference type="EMBL" id="CCH66768.1"/>
    </source>
</evidence>
<reference evidence="2" key="2">
    <citation type="submission" date="2016-01" db="EMBL/GenBank/DDBJ databases">
        <title>Diatom-associated endosymboitic cyanobacterium lacks core nitrogen metabolism enzymes.</title>
        <authorList>
            <person name="Hilton J.A."/>
            <person name="Foster R.A."/>
            <person name="Tripp H.J."/>
            <person name="Carter B.J."/>
            <person name="Zehr J.P."/>
            <person name="Villareal T.A."/>
        </authorList>
    </citation>
    <scope>NUCLEOTIDE SEQUENCE [LARGE SCALE GENOMIC DNA]</scope>
    <source>
        <strain evidence="2">HH01</strain>
    </source>
</reference>
<dbReference type="Proteomes" id="UP000053051">
    <property type="component" value="Unassembled WGS sequence"/>
</dbReference>
<dbReference type="STRING" id="1165094.RINTHH_6130"/>
<keyword evidence="2" id="KW-1185">Reference proteome</keyword>
<sequence length="51" mass="5680">MLKITLILTIWGFNGGNSISAKTRIYISSSLEQKKHDLLMFLPSAQSIIEA</sequence>
<reference evidence="1 2" key="1">
    <citation type="submission" date="2012-05" db="EMBL/GenBank/DDBJ databases">
        <authorList>
            <person name="Hilton J."/>
        </authorList>
    </citation>
    <scope>NUCLEOTIDE SEQUENCE [LARGE SCALE GENOMIC DNA]</scope>
    <source>
        <strain evidence="1 2">HH01</strain>
    </source>
</reference>
<evidence type="ECO:0000313" key="2">
    <source>
        <dbReference type="Proteomes" id="UP000053051"/>
    </source>
</evidence>